<evidence type="ECO:0000313" key="3">
    <source>
        <dbReference type="Proteomes" id="UP000445000"/>
    </source>
</evidence>
<keyword evidence="2" id="KW-0808">Transferase</keyword>
<evidence type="ECO:0000313" key="2">
    <source>
        <dbReference type="EMBL" id="GFE82344.1"/>
    </source>
</evidence>
<dbReference type="InterPro" id="IPR005835">
    <property type="entry name" value="NTP_transferase_dom"/>
</dbReference>
<dbReference type="InterPro" id="IPR029044">
    <property type="entry name" value="Nucleotide-diphossugar_trans"/>
</dbReference>
<dbReference type="AlphaFoldDB" id="A0A829YGG6"/>
<dbReference type="InterPro" id="IPR051161">
    <property type="entry name" value="Mannose-6P_isomerase_type2"/>
</dbReference>
<accession>A0A829YGG6</accession>
<keyword evidence="3" id="KW-1185">Reference proteome</keyword>
<proteinExistence type="predicted"/>
<dbReference type="Gene3D" id="3.90.550.10">
    <property type="entry name" value="Spore Coat Polysaccharide Biosynthesis Protein SpsA, Chain A"/>
    <property type="match status" value="1"/>
</dbReference>
<protein>
    <submittedName>
        <fullName evidence="2">Mannose-1-phosphate guanylyltransferase</fullName>
    </submittedName>
</protein>
<gene>
    <name evidence="2" type="ORF">GCM10011487_43440</name>
</gene>
<dbReference type="Pfam" id="PF00483">
    <property type="entry name" value="NTP_transferase"/>
    <property type="match status" value="1"/>
</dbReference>
<dbReference type="EMBL" id="BLJN01000004">
    <property type="protein sequence ID" value="GFE82344.1"/>
    <property type="molecule type" value="Genomic_DNA"/>
</dbReference>
<feature type="domain" description="Nucleotidyl transferase" evidence="1">
    <location>
        <begin position="19"/>
        <end position="299"/>
    </location>
</feature>
<dbReference type="RefSeq" id="WP_161813996.1">
    <property type="nucleotide sequence ID" value="NZ_BLJN01000004.1"/>
</dbReference>
<dbReference type="SUPFAM" id="SSF53448">
    <property type="entry name" value="Nucleotide-diphospho-sugar transferases"/>
    <property type="match status" value="1"/>
</dbReference>
<dbReference type="Proteomes" id="UP000445000">
    <property type="component" value="Unassembled WGS sequence"/>
</dbReference>
<keyword evidence="2" id="KW-0548">Nucleotidyltransferase</keyword>
<organism evidence="2 3">
    <name type="scientific">Steroidobacter agaridevorans</name>
    <dbReference type="NCBI Taxonomy" id="2695856"/>
    <lineage>
        <taxon>Bacteria</taxon>
        <taxon>Pseudomonadati</taxon>
        <taxon>Pseudomonadota</taxon>
        <taxon>Gammaproteobacteria</taxon>
        <taxon>Steroidobacterales</taxon>
        <taxon>Steroidobacteraceae</taxon>
        <taxon>Steroidobacter</taxon>
    </lineage>
</organism>
<dbReference type="GO" id="GO:0009298">
    <property type="term" value="P:GDP-mannose biosynthetic process"/>
    <property type="evidence" value="ECO:0007669"/>
    <property type="project" value="TreeGrafter"/>
</dbReference>
<comment type="caution">
    <text evidence="2">The sequence shown here is derived from an EMBL/GenBank/DDBJ whole genome shotgun (WGS) entry which is preliminary data.</text>
</comment>
<dbReference type="PANTHER" id="PTHR46390">
    <property type="entry name" value="MANNOSE-1-PHOSPHATE GUANYLYLTRANSFERASE"/>
    <property type="match status" value="1"/>
</dbReference>
<reference evidence="3" key="1">
    <citation type="submission" date="2020-01" db="EMBL/GenBank/DDBJ databases">
        <title>'Steroidobacter agaridevorans' sp. nov., agar-degrading bacteria isolated from rhizosphere soils.</title>
        <authorList>
            <person name="Ikenaga M."/>
            <person name="Kataoka M."/>
            <person name="Murouchi A."/>
            <person name="Katsuragi S."/>
            <person name="Sakai M."/>
        </authorList>
    </citation>
    <scope>NUCLEOTIDE SEQUENCE [LARGE SCALE GENOMIC DNA]</scope>
    <source>
        <strain evidence="3">YU21-B</strain>
    </source>
</reference>
<name>A0A829YGG6_9GAMM</name>
<dbReference type="GO" id="GO:0004475">
    <property type="term" value="F:mannose-1-phosphate guanylyltransferase (GTP) activity"/>
    <property type="evidence" value="ECO:0007669"/>
    <property type="project" value="TreeGrafter"/>
</dbReference>
<evidence type="ECO:0000259" key="1">
    <source>
        <dbReference type="Pfam" id="PF00483"/>
    </source>
</evidence>
<sequence length="332" mass="36561">MPREQQRTKISSETGHRWALILAGGEGSRLQSLTTTASGIAIPKQFCSFGGEASLLHDALCRAQTVATPAHTCAVVSEHHRLWWQAMDLRIPGANVVRQPHNRGTAIGILLPLLQILHRDPDASLLVLPSDHFVRDEAVLGRSLQAAMDQIQDQPDQIVMLGISPEEADPELGYIVSDCDETDELRSVREFVEKPTAALAHALIARGGVWNSFIFAAQGRTLLRAFEQRCPELAAEMREIVSAPKSRSQQADLADLYDRAPSLDFSRDILQHSPEMLRVLTVPSCGWSDLGTPRRVTEALTRFPPRQALSRHAGHAAFLDLTQHRPVSYASG</sequence>
<dbReference type="PANTHER" id="PTHR46390:SF1">
    <property type="entry name" value="MANNOSE-1-PHOSPHATE GUANYLYLTRANSFERASE"/>
    <property type="match status" value="1"/>
</dbReference>